<feature type="non-terminal residue" evidence="2">
    <location>
        <position position="861"/>
    </location>
</feature>
<dbReference type="InterPro" id="IPR016024">
    <property type="entry name" value="ARM-type_fold"/>
</dbReference>
<evidence type="ECO:0000313" key="2">
    <source>
        <dbReference type="EMBL" id="JAS37917.1"/>
    </source>
</evidence>
<dbReference type="PANTHER" id="PTHR17695:SF11">
    <property type="entry name" value="SMALL SUBUNIT PROCESSOME COMPONENT 20 HOMOLOG"/>
    <property type="match status" value="1"/>
</dbReference>
<sequence length="861" mass="98620">MKNKPLRHKESNTFKFQPFSERIANVDIDVFHRVGHLNENEEEDSVTFFYKTLQKCNDLNLSKSYERLKKNIGYDVQTLPQLLIQKRRIVDVLSQCLGEGDSLSLQPCLELVVALAQDLRQEFYPFYTELLAKILNLLHTKDADQLEWAFTCLAYLFKYLWRFLVRDLGDVFEQLLPLLSSSRPQYVNNFAAESFAFVARKVKDKRNFLKLILKNLKKTKDGVSGCGRLLSEVVCSVQGQFHTCAETWLQFLFESLSDQGLPNGLLLEVLVHTVTSIASSISAKHSKLFWDILQELLIKQAAAWKDKKTGSNSNSVAHLLQLILTVLNHKQCCLLANPVELVKILVNLTGNSNWPSEVTMLLVDISSVILLSPRVRLPQDLTVVFTKKMLTLGDWNAVKHFVSRTLPYSGFEMHILPSFLQQCQDEDFKDVLLQLTKVIVFKVPPAKSFSELKNKAIYPLHSSLQWKENIIEQLLQVLDRKNIEEIERNKEDIIRALIILPNVVLKNSKNALQIKTLTSQLVNMVIKQCSDHKESLPSMLFLLSQAMSLIFIVCDKSEYEKMVFGNIVSALLPLIRTHVLALQTMDIFVNIASTEVLKDISATLTNELVDNLASPFHQMRLLSASILQSLQADVDGELYNMLPIIVSAESIGATVHEYRDKLRQLQMLECPDNPERQSHFKVALNYLLGNLYVNFKLLWEPVSKLVVSYAKHLPAAQFWPVFVTRLNLVVQQIQQGVSTGDSHNYICEVLIEASKNLTKVEDRPDVFNHRLLLWRLMTNFPEVCEEKNRDIVILFLDFLKSEYYRISPDEATTWNIKQGERKDNTQITDSIDSNDQDNNEDKMDIENDVVDLDVTQDSDTE</sequence>
<proteinExistence type="predicted"/>
<organism evidence="2">
    <name type="scientific">Cuerna arida</name>
    <dbReference type="NCBI Taxonomy" id="1464854"/>
    <lineage>
        <taxon>Eukaryota</taxon>
        <taxon>Metazoa</taxon>
        <taxon>Ecdysozoa</taxon>
        <taxon>Arthropoda</taxon>
        <taxon>Hexapoda</taxon>
        <taxon>Insecta</taxon>
        <taxon>Pterygota</taxon>
        <taxon>Neoptera</taxon>
        <taxon>Paraneoptera</taxon>
        <taxon>Hemiptera</taxon>
        <taxon>Auchenorrhyncha</taxon>
        <taxon>Membracoidea</taxon>
        <taxon>Cicadellidae</taxon>
        <taxon>Cicadellinae</taxon>
        <taxon>Proconiini</taxon>
        <taxon>Cuerna</taxon>
    </lineage>
</organism>
<evidence type="ECO:0000256" key="1">
    <source>
        <dbReference type="SAM" id="MobiDB-lite"/>
    </source>
</evidence>
<dbReference type="GO" id="GO:0032040">
    <property type="term" value="C:small-subunit processome"/>
    <property type="evidence" value="ECO:0007669"/>
    <property type="project" value="TreeGrafter"/>
</dbReference>
<dbReference type="Gene3D" id="1.25.10.10">
    <property type="entry name" value="Leucine-rich Repeat Variant"/>
    <property type="match status" value="1"/>
</dbReference>
<dbReference type="SUPFAM" id="SSF48371">
    <property type="entry name" value="ARM repeat"/>
    <property type="match status" value="1"/>
</dbReference>
<gene>
    <name evidence="2" type="ORF">g.12282</name>
</gene>
<reference evidence="2" key="1">
    <citation type="submission" date="2015-11" db="EMBL/GenBank/DDBJ databases">
        <title>De novo transcriptome assembly of four potential Pierce s Disease insect vectors from Arizona vineyards.</title>
        <authorList>
            <person name="Tassone E.E."/>
        </authorList>
    </citation>
    <scope>NUCLEOTIDE SEQUENCE</scope>
</reference>
<feature type="region of interest" description="Disordered" evidence="1">
    <location>
        <begin position="822"/>
        <end position="861"/>
    </location>
</feature>
<dbReference type="GO" id="GO:0030686">
    <property type="term" value="C:90S preribosome"/>
    <property type="evidence" value="ECO:0007669"/>
    <property type="project" value="TreeGrafter"/>
</dbReference>
<dbReference type="InterPro" id="IPR011989">
    <property type="entry name" value="ARM-like"/>
</dbReference>
<dbReference type="AlphaFoldDB" id="A0A1B6EJ17"/>
<accession>A0A1B6EJ17</accession>
<protein>
    <submittedName>
        <fullName evidence="2">Uncharacterized protein</fullName>
    </submittedName>
</protein>
<name>A0A1B6EJ17_9HEMI</name>
<dbReference type="InterPro" id="IPR052575">
    <property type="entry name" value="SSU_processome_comp_20"/>
</dbReference>
<dbReference type="PANTHER" id="PTHR17695">
    <property type="entry name" value="SMALL SUBUNIT PROCESSOME COMPONENT 20 HOMOLOG"/>
    <property type="match status" value="1"/>
</dbReference>
<feature type="compositionally biased region" description="Acidic residues" evidence="1">
    <location>
        <begin position="846"/>
        <end position="861"/>
    </location>
</feature>
<dbReference type="EMBL" id="GECZ01031852">
    <property type="protein sequence ID" value="JAS37917.1"/>
    <property type="molecule type" value="Transcribed_RNA"/>
</dbReference>